<feature type="domain" description="DUF7312" evidence="3">
    <location>
        <begin position="51"/>
        <end position="103"/>
    </location>
</feature>
<evidence type="ECO:0000256" key="1">
    <source>
        <dbReference type="SAM" id="MobiDB-lite"/>
    </source>
</evidence>
<accession>M0DD36</accession>
<name>M0DD36_9EURY</name>
<evidence type="ECO:0000256" key="2">
    <source>
        <dbReference type="SAM" id="Phobius"/>
    </source>
</evidence>
<dbReference type="Pfam" id="PF23994">
    <property type="entry name" value="DUF7312"/>
    <property type="match status" value="1"/>
</dbReference>
<keyword evidence="5" id="KW-1185">Reference proteome</keyword>
<dbReference type="AlphaFoldDB" id="M0DD36"/>
<keyword evidence="2" id="KW-0812">Transmembrane</keyword>
<organism evidence="4 5">
    <name type="scientific">Halorubrum tebenquichense DSM 14210</name>
    <dbReference type="NCBI Taxonomy" id="1227485"/>
    <lineage>
        <taxon>Archaea</taxon>
        <taxon>Methanobacteriati</taxon>
        <taxon>Methanobacteriota</taxon>
        <taxon>Stenosarchaea group</taxon>
        <taxon>Halobacteria</taxon>
        <taxon>Halobacteriales</taxon>
        <taxon>Haloferacaceae</taxon>
        <taxon>Halorubrum</taxon>
    </lineage>
</organism>
<proteinExistence type="predicted"/>
<dbReference type="RefSeq" id="WP_006630796.1">
    <property type="nucleotide sequence ID" value="NZ_AOJD01000085.1"/>
</dbReference>
<dbReference type="InterPro" id="IPR055736">
    <property type="entry name" value="DUF7312"/>
</dbReference>
<comment type="caution">
    <text evidence="4">The sequence shown here is derived from an EMBL/GenBank/DDBJ whole genome shotgun (WGS) entry which is preliminary data.</text>
</comment>
<keyword evidence="2" id="KW-0472">Membrane</keyword>
<evidence type="ECO:0000313" key="5">
    <source>
        <dbReference type="Proteomes" id="UP000011523"/>
    </source>
</evidence>
<evidence type="ECO:0000259" key="3">
    <source>
        <dbReference type="Pfam" id="PF23994"/>
    </source>
</evidence>
<dbReference type="OrthoDB" id="266213at2157"/>
<dbReference type="PATRIC" id="fig|1227485.3.peg.3078"/>
<sequence length="105" mass="10386">MSDESGDGARDEGPAADAGDGARDDAPVSGDGSRANDAGDGTPGDAEGDGGEWRFSVDEVGPDGVTEDTATPESEPIEPGDVTLEHAVFVVLGVALTVGVLVVGF</sequence>
<feature type="transmembrane region" description="Helical" evidence="2">
    <location>
        <begin position="86"/>
        <end position="104"/>
    </location>
</feature>
<gene>
    <name evidence="4" type="ORF">C472_15854</name>
</gene>
<reference evidence="4 5" key="1">
    <citation type="journal article" date="2014" name="PLoS Genet.">
        <title>Phylogenetically driven sequencing of extremely halophilic archaea reveals strategies for static and dynamic osmo-response.</title>
        <authorList>
            <person name="Becker E.A."/>
            <person name="Seitzer P.M."/>
            <person name="Tritt A."/>
            <person name="Larsen D."/>
            <person name="Krusor M."/>
            <person name="Yao A.I."/>
            <person name="Wu D."/>
            <person name="Madern D."/>
            <person name="Eisen J.A."/>
            <person name="Darling A.E."/>
            <person name="Facciotti M.T."/>
        </authorList>
    </citation>
    <scope>NUCLEOTIDE SEQUENCE [LARGE SCALE GENOMIC DNA]</scope>
    <source>
        <strain evidence="4 5">DSM 14210</strain>
    </source>
</reference>
<dbReference type="EMBL" id="AOJD01000085">
    <property type="protein sequence ID" value="ELZ32044.1"/>
    <property type="molecule type" value="Genomic_DNA"/>
</dbReference>
<evidence type="ECO:0000313" key="4">
    <source>
        <dbReference type="EMBL" id="ELZ32044.1"/>
    </source>
</evidence>
<dbReference type="Proteomes" id="UP000011523">
    <property type="component" value="Unassembled WGS sequence"/>
</dbReference>
<feature type="region of interest" description="Disordered" evidence="1">
    <location>
        <begin position="1"/>
        <end position="79"/>
    </location>
</feature>
<keyword evidence="2" id="KW-1133">Transmembrane helix</keyword>
<protein>
    <recommendedName>
        <fullName evidence="3">DUF7312 domain-containing protein</fullName>
    </recommendedName>
</protein>